<evidence type="ECO:0000313" key="1">
    <source>
        <dbReference type="EMBL" id="KAI0036717.1"/>
    </source>
</evidence>
<dbReference type="EMBL" id="MU273468">
    <property type="protein sequence ID" value="KAI0036717.1"/>
    <property type="molecule type" value="Genomic_DNA"/>
</dbReference>
<reference evidence="1" key="1">
    <citation type="submission" date="2021-02" db="EMBL/GenBank/DDBJ databases">
        <authorList>
            <consortium name="DOE Joint Genome Institute"/>
            <person name="Ahrendt S."/>
            <person name="Looney B.P."/>
            <person name="Miyauchi S."/>
            <person name="Morin E."/>
            <person name="Drula E."/>
            <person name="Courty P.E."/>
            <person name="Chicoki N."/>
            <person name="Fauchery L."/>
            <person name="Kohler A."/>
            <person name="Kuo A."/>
            <person name="Labutti K."/>
            <person name="Pangilinan J."/>
            <person name="Lipzen A."/>
            <person name="Riley R."/>
            <person name="Andreopoulos W."/>
            <person name="He G."/>
            <person name="Johnson J."/>
            <person name="Barry K.W."/>
            <person name="Grigoriev I.V."/>
            <person name="Nagy L."/>
            <person name="Hibbett D."/>
            <person name="Henrissat B."/>
            <person name="Matheny P.B."/>
            <person name="Labbe J."/>
            <person name="Martin F."/>
        </authorList>
    </citation>
    <scope>NUCLEOTIDE SEQUENCE</scope>
    <source>
        <strain evidence="1">EC-137</strain>
    </source>
</reference>
<protein>
    <submittedName>
        <fullName evidence="1">Caffeine-induced death protein 2-domain-containing protein</fullName>
    </submittedName>
</protein>
<accession>A0ACB8QYH7</accession>
<keyword evidence="2" id="KW-1185">Reference proteome</keyword>
<evidence type="ECO:0000313" key="2">
    <source>
        <dbReference type="Proteomes" id="UP000814128"/>
    </source>
</evidence>
<sequence length="188" mass="21382">MPPKSLVLGSLAIQAPPPTGHTVHVDASVCHNISLFKELLNEYRRLDDAIPMRLNRTTAQFRDRDRLGTGSKGSVQDQACTHLWKELVENWRKRTEIVTYCVNVLDRSLEERRAALGQSQGDPATQRRIQGELFSEETKKNHIHNELVVDTIVRKRTRAVFSARCRGFQPPSSDAEARKWWDAASARP</sequence>
<dbReference type="Proteomes" id="UP000814128">
    <property type="component" value="Unassembled WGS sequence"/>
</dbReference>
<reference evidence="1" key="2">
    <citation type="journal article" date="2022" name="New Phytol.">
        <title>Evolutionary transition to the ectomycorrhizal habit in the genomes of a hyperdiverse lineage of mushroom-forming fungi.</title>
        <authorList>
            <person name="Looney B."/>
            <person name="Miyauchi S."/>
            <person name="Morin E."/>
            <person name="Drula E."/>
            <person name="Courty P.E."/>
            <person name="Kohler A."/>
            <person name="Kuo A."/>
            <person name="LaButti K."/>
            <person name="Pangilinan J."/>
            <person name="Lipzen A."/>
            <person name="Riley R."/>
            <person name="Andreopoulos W."/>
            <person name="He G."/>
            <person name="Johnson J."/>
            <person name="Nolan M."/>
            <person name="Tritt A."/>
            <person name="Barry K.W."/>
            <person name="Grigoriev I.V."/>
            <person name="Nagy L.G."/>
            <person name="Hibbett D."/>
            <person name="Henrissat B."/>
            <person name="Matheny P.B."/>
            <person name="Labbe J."/>
            <person name="Martin F.M."/>
        </authorList>
    </citation>
    <scope>NUCLEOTIDE SEQUENCE</scope>
    <source>
        <strain evidence="1">EC-137</strain>
    </source>
</reference>
<name>A0ACB8QYH7_9AGAM</name>
<proteinExistence type="predicted"/>
<gene>
    <name evidence="1" type="ORF">K488DRAFT_75730</name>
</gene>
<organism evidence="1 2">
    <name type="scientific">Vararia minispora EC-137</name>
    <dbReference type="NCBI Taxonomy" id="1314806"/>
    <lineage>
        <taxon>Eukaryota</taxon>
        <taxon>Fungi</taxon>
        <taxon>Dikarya</taxon>
        <taxon>Basidiomycota</taxon>
        <taxon>Agaricomycotina</taxon>
        <taxon>Agaricomycetes</taxon>
        <taxon>Russulales</taxon>
        <taxon>Lachnocladiaceae</taxon>
        <taxon>Vararia</taxon>
    </lineage>
</organism>
<comment type="caution">
    <text evidence="1">The sequence shown here is derived from an EMBL/GenBank/DDBJ whole genome shotgun (WGS) entry which is preliminary data.</text>
</comment>